<protein>
    <submittedName>
        <fullName evidence="2">Uncharacterized protein</fullName>
    </submittedName>
</protein>
<dbReference type="Proteomes" id="UP000324800">
    <property type="component" value="Unassembled WGS sequence"/>
</dbReference>
<reference evidence="2 3" key="1">
    <citation type="submission" date="2019-03" db="EMBL/GenBank/DDBJ databases">
        <title>Single cell metagenomics reveals metabolic interactions within the superorganism composed of flagellate Streblomastix strix and complex community of Bacteroidetes bacteria on its surface.</title>
        <authorList>
            <person name="Treitli S.C."/>
            <person name="Kolisko M."/>
            <person name="Husnik F."/>
            <person name="Keeling P."/>
            <person name="Hampl V."/>
        </authorList>
    </citation>
    <scope>NUCLEOTIDE SEQUENCE [LARGE SCALE GENOMIC DNA]</scope>
    <source>
        <strain evidence="2">ST1C</strain>
    </source>
</reference>
<comment type="caution">
    <text evidence="2">The sequence shown here is derived from an EMBL/GenBank/DDBJ whole genome shotgun (WGS) entry which is preliminary data.</text>
</comment>
<feature type="region of interest" description="Disordered" evidence="1">
    <location>
        <begin position="55"/>
        <end position="81"/>
    </location>
</feature>
<proteinExistence type="predicted"/>
<gene>
    <name evidence="2" type="ORF">EZS28_055007</name>
</gene>
<organism evidence="2 3">
    <name type="scientific">Streblomastix strix</name>
    <dbReference type="NCBI Taxonomy" id="222440"/>
    <lineage>
        <taxon>Eukaryota</taxon>
        <taxon>Metamonada</taxon>
        <taxon>Preaxostyla</taxon>
        <taxon>Oxymonadida</taxon>
        <taxon>Streblomastigidae</taxon>
        <taxon>Streblomastix</taxon>
    </lineage>
</organism>
<dbReference type="EMBL" id="SNRW01046401">
    <property type="protein sequence ID" value="KAA6318002.1"/>
    <property type="molecule type" value="Genomic_DNA"/>
</dbReference>
<evidence type="ECO:0000256" key="1">
    <source>
        <dbReference type="SAM" id="MobiDB-lite"/>
    </source>
</evidence>
<evidence type="ECO:0000313" key="2">
    <source>
        <dbReference type="EMBL" id="KAA6318002.1"/>
    </source>
</evidence>
<evidence type="ECO:0000313" key="3">
    <source>
        <dbReference type="Proteomes" id="UP000324800"/>
    </source>
</evidence>
<dbReference type="AlphaFoldDB" id="A0A5J4Q959"/>
<accession>A0A5J4Q959</accession>
<feature type="non-terminal residue" evidence="2">
    <location>
        <position position="1"/>
    </location>
</feature>
<sequence length="174" mass="19834">SADGFVNGAVIGAGVGEFAYKIHNASQDHKSGINADKEMDKAFEQIQNLASEQISQNSQQIDVNDWKPNTGEGVSAGRREPRDLQEQLAMKEVIADPLKGAKECQGLIMNDPRYPAEQGWKKMRREFFNYSKSERHLHPEYHQPIHIHFIHNVNTGEILDFKYKDEDLTKIDKK</sequence>
<name>A0A5J4Q959_9EUKA</name>